<keyword evidence="1" id="KW-0812">Transmembrane</keyword>
<feature type="transmembrane region" description="Helical" evidence="1">
    <location>
        <begin position="147"/>
        <end position="166"/>
    </location>
</feature>
<dbReference type="GO" id="GO:0016787">
    <property type="term" value="F:hydrolase activity"/>
    <property type="evidence" value="ECO:0007669"/>
    <property type="project" value="UniProtKB-KW"/>
</dbReference>
<keyword evidence="1" id="KW-1133">Transmembrane helix</keyword>
<dbReference type="EMBL" id="JQBK01000087">
    <property type="protein sequence ID" value="KRN81061.1"/>
    <property type="molecule type" value="Genomic_DNA"/>
</dbReference>
<dbReference type="PATRIC" id="fig|89059.3.peg.2264"/>
<reference evidence="5" key="2">
    <citation type="submission" date="2016-11" db="EMBL/GenBank/DDBJ databases">
        <authorList>
            <person name="Papadimitriou K."/>
        </authorList>
    </citation>
    <scope>NUCLEOTIDE SEQUENCE [LARGE SCALE GENOMIC DNA]</scope>
    <source>
        <strain evidence="5">ACA-DC 1533</strain>
    </source>
</reference>
<dbReference type="Proteomes" id="UP000051491">
    <property type="component" value="Unassembled WGS sequence"/>
</dbReference>
<feature type="transmembrane region" description="Helical" evidence="1">
    <location>
        <begin position="71"/>
        <end position="90"/>
    </location>
</feature>
<keyword evidence="1" id="KW-0472">Membrane</keyword>
<dbReference type="PANTHER" id="PTHR35531:SF1">
    <property type="entry name" value="INNER MEMBRANE PROTEIN YBCI-RELATED"/>
    <property type="match status" value="1"/>
</dbReference>
<dbReference type="RefSeq" id="WP_010498444.1">
    <property type="nucleotide sequence ID" value="NZ_JQBK01000087.1"/>
</dbReference>
<sequence length="196" mass="22059">MEYKTHLVSTVVVGLPVMASGGQVDVLNMGMLVLGSLLPDIDHPQSFLGKRNKIASGLTNKAFGHRKATHSLAALVLVYWLMSVIAAHYLTSRGIYTPFWLTFGYLCHLLEDSFSRDGVNWLWPKKRKAIHGAHQVVFYKTGGLGEYLVLGLMICLLVIEIRLLWIGQLDRLLAGKYLTNLQTWLFSLDQFLPFIK</sequence>
<keyword evidence="3" id="KW-0378">Hydrolase</keyword>
<reference evidence="3" key="3">
    <citation type="submission" date="2016-11" db="EMBL/GenBank/DDBJ databases">
        <authorList>
            <person name="Jaros S."/>
            <person name="Januszkiewicz K."/>
            <person name="Wedrychowicz H."/>
        </authorList>
    </citation>
    <scope>NUCLEOTIDE SEQUENCE [LARGE SCALE GENOMIC DNA]</scope>
    <source>
        <strain evidence="3">ACA-DC 1533</strain>
    </source>
</reference>
<dbReference type="Pfam" id="PF04307">
    <property type="entry name" value="YdjM"/>
    <property type="match status" value="1"/>
</dbReference>
<gene>
    <name evidence="2" type="ORF">IV43_GL002144</name>
    <name evidence="3" type="ORF">LAC1533_1771</name>
</gene>
<evidence type="ECO:0000313" key="3">
    <source>
        <dbReference type="EMBL" id="SFV41194.1"/>
    </source>
</evidence>
<evidence type="ECO:0000313" key="2">
    <source>
        <dbReference type="EMBL" id="KRN81061.1"/>
    </source>
</evidence>
<reference evidence="2 4" key="1">
    <citation type="journal article" date="2015" name="Genome Announc.">
        <title>Expanding the biotechnology potential of lactobacilli through comparative genomics of 213 strains and associated genera.</title>
        <authorList>
            <person name="Sun Z."/>
            <person name="Harris H.M."/>
            <person name="McCann A."/>
            <person name="Guo C."/>
            <person name="Argimon S."/>
            <person name="Zhang W."/>
            <person name="Yang X."/>
            <person name="Jeffery I.B."/>
            <person name="Cooney J.C."/>
            <person name="Kagawa T.F."/>
            <person name="Liu W."/>
            <person name="Song Y."/>
            <person name="Salvetti E."/>
            <person name="Wrobel A."/>
            <person name="Rasinkangas P."/>
            <person name="Parkhill J."/>
            <person name="Rea M.C."/>
            <person name="O'Sullivan O."/>
            <person name="Ritari J."/>
            <person name="Douillard F.P."/>
            <person name="Paul Ross R."/>
            <person name="Yang R."/>
            <person name="Briner A.E."/>
            <person name="Felis G.E."/>
            <person name="de Vos W.M."/>
            <person name="Barrangou R."/>
            <person name="Klaenhammer T.R."/>
            <person name="Caufield P.W."/>
            <person name="Cui Y."/>
            <person name="Zhang H."/>
            <person name="O'Toole P.W."/>
        </authorList>
    </citation>
    <scope>NUCLEOTIDE SEQUENCE [LARGE SCALE GENOMIC DNA]</scope>
    <source>
        <strain evidence="2 4">DSM 15353</strain>
    </source>
</reference>
<accession>A0A0R2K1L7</accession>
<protein>
    <submittedName>
        <fullName evidence="3">Membrane-bound metal-dependent hydrolase YdjM, induced during SOS response</fullName>
    </submittedName>
</protein>
<evidence type="ECO:0000313" key="5">
    <source>
        <dbReference type="Proteomes" id="UP000190935"/>
    </source>
</evidence>
<dbReference type="KEGG" id="laca:LAC1533_1771"/>
<dbReference type="Proteomes" id="UP000190935">
    <property type="component" value="Chromosome I"/>
</dbReference>
<dbReference type="EMBL" id="LT630287">
    <property type="protein sequence ID" value="SFV41194.1"/>
    <property type="molecule type" value="Genomic_DNA"/>
</dbReference>
<organism evidence="2 4">
    <name type="scientific">Ligilactobacillus acidipiscis</name>
    <dbReference type="NCBI Taxonomy" id="89059"/>
    <lineage>
        <taxon>Bacteria</taxon>
        <taxon>Bacillati</taxon>
        <taxon>Bacillota</taxon>
        <taxon>Bacilli</taxon>
        <taxon>Lactobacillales</taxon>
        <taxon>Lactobacillaceae</taxon>
        <taxon>Ligilactobacillus</taxon>
    </lineage>
</organism>
<evidence type="ECO:0000313" key="4">
    <source>
        <dbReference type="Proteomes" id="UP000051491"/>
    </source>
</evidence>
<dbReference type="STRING" id="89059.LAC1533_1771"/>
<dbReference type="GeneID" id="95349882"/>
<dbReference type="OrthoDB" id="5459053at2"/>
<dbReference type="AlphaFoldDB" id="A0A0R2K1L7"/>
<name>A0A0R2K1L7_9LACO</name>
<proteinExistence type="predicted"/>
<dbReference type="InterPro" id="IPR007404">
    <property type="entry name" value="YdjM-like"/>
</dbReference>
<evidence type="ECO:0000256" key="1">
    <source>
        <dbReference type="SAM" id="Phobius"/>
    </source>
</evidence>
<dbReference type="PANTHER" id="PTHR35531">
    <property type="entry name" value="INNER MEMBRANE PROTEIN YBCI-RELATED"/>
    <property type="match status" value="1"/>
</dbReference>